<dbReference type="Gene3D" id="1.25.40.10">
    <property type="entry name" value="Tetratricopeptide repeat domain"/>
    <property type="match status" value="3"/>
</dbReference>
<feature type="repeat" description="PPR" evidence="2">
    <location>
        <begin position="1176"/>
        <end position="1210"/>
    </location>
</feature>
<feature type="region of interest" description="Disordered" evidence="3">
    <location>
        <begin position="1765"/>
        <end position="1823"/>
    </location>
</feature>
<dbReference type="PROSITE" id="PS51375">
    <property type="entry name" value="PPR"/>
    <property type="match status" value="6"/>
</dbReference>
<feature type="compositionally biased region" description="Basic and acidic residues" evidence="3">
    <location>
        <begin position="1921"/>
        <end position="1938"/>
    </location>
</feature>
<feature type="repeat" description="PPR" evidence="2">
    <location>
        <begin position="1211"/>
        <end position="1245"/>
    </location>
</feature>
<dbReference type="PANTHER" id="PTHR47941">
    <property type="entry name" value="PENTATRICOPEPTIDE REPEAT-CONTAINING PROTEIN 3, MITOCHONDRIAL"/>
    <property type="match status" value="1"/>
</dbReference>
<feature type="compositionally biased region" description="Basic and acidic residues" evidence="3">
    <location>
        <begin position="1536"/>
        <end position="1557"/>
    </location>
</feature>
<feature type="compositionally biased region" description="Basic and acidic residues" evidence="3">
    <location>
        <begin position="1808"/>
        <end position="1821"/>
    </location>
</feature>
<feature type="compositionally biased region" description="Polar residues" evidence="3">
    <location>
        <begin position="1588"/>
        <end position="1599"/>
    </location>
</feature>
<protein>
    <submittedName>
        <fullName evidence="5">Pentatricopeptide repeat domain-containing protein</fullName>
    </submittedName>
</protein>
<dbReference type="Proteomes" id="UP000221165">
    <property type="component" value="Unassembled WGS sequence"/>
</dbReference>
<reference evidence="5 6" key="1">
    <citation type="journal article" date="2017" name="Int. J. Parasitol.">
        <title>The genome of the protozoan parasite Cystoisospora suis and a reverse vaccinology approach to identify vaccine candidates.</title>
        <authorList>
            <person name="Palmieri N."/>
            <person name="Shrestha A."/>
            <person name="Ruttkowski B."/>
            <person name="Beck T."/>
            <person name="Vogl C."/>
            <person name="Tomley F."/>
            <person name="Blake D.P."/>
            <person name="Joachim A."/>
        </authorList>
    </citation>
    <scope>NUCLEOTIDE SEQUENCE [LARGE SCALE GENOMIC DNA]</scope>
    <source>
        <strain evidence="5 6">Wien I</strain>
    </source>
</reference>
<feature type="region of interest" description="Disordered" evidence="3">
    <location>
        <begin position="308"/>
        <end position="328"/>
    </location>
</feature>
<feature type="compositionally biased region" description="Polar residues" evidence="3">
    <location>
        <begin position="1020"/>
        <end position="1039"/>
    </location>
</feature>
<name>A0A2C6KUR3_9APIC</name>
<feature type="region of interest" description="Disordered" evidence="3">
    <location>
        <begin position="1456"/>
        <end position="1629"/>
    </location>
</feature>
<feature type="repeat" description="PPR" evidence="2">
    <location>
        <begin position="1317"/>
        <end position="1351"/>
    </location>
</feature>
<accession>A0A2C6KUR3</accession>
<feature type="compositionally biased region" description="Basic and acidic residues" evidence="3">
    <location>
        <begin position="1000"/>
        <end position="1019"/>
    </location>
</feature>
<dbReference type="InterPro" id="IPR002885">
    <property type="entry name" value="PPR_rpt"/>
</dbReference>
<evidence type="ECO:0000259" key="4">
    <source>
        <dbReference type="Pfam" id="PF17177"/>
    </source>
</evidence>
<sequence length="2123" mass="227674">MSRQITASSFALEQEDKMEPLSPSAAFMLLGHLLQGLSEDQKEVAVTVLRQCLIAFGLAPPENHPFLASEDSRSVATAQKVTANSPVVGLSGSDSCAEEIGSGLSCLSSSGVGECVDRLNRLPQNANLYGDLLLSTAAALRHHISSASRGAAELTSQAPCCSSCSSPSCRGDGNSSSSSATPALPFCGCTCPTAVARASEEAVAGAASTTAASSSSTQAVQHAFATATAAVAAAGVSEDFDGAMATMASNLVYAAFRTQLQGADQVPVQPTADDEITCFGPKKLLASVISSLYCERRRVPGEQLKEMVQRRSHDTAGEEDRVKKKDGRQRTFKDVLCATNYAERTHSEDNVGEPKKHCEEVRPLPLPAATLRVLLNHAEQSRDEELLVLLLAIAQQPDLPRSAATSPNRRPAHERVSSEDKEDNGETVSQQLESSRRLRAASTVSDSSAIVIRGSAKANWRSFCLGRSSAPQNKQKRMSDASLSSNSLSDAADPVKSSNTFENTESVKELAVPDAGGNNSRSRGAGSTKLFAPPGLVTCEEDDLNNSMAATRTSTMNDGNAGVPVCTAGTCSSGGAAGSSDWLDSSGSVFPLVSAMAPALEGSKDSCDAPPSTGGRSSAKSAAGMSFLKDSLTAVATVVPGGRLDTNSVPARLTSSTCTTTGLSAATIEQVLVSLGSEGGSTTSCCSPVPSSASASDFGCVCARSNCPMCCPSAFLDVRTGSKNSEASAHSTAAGVSLAQVLPVPAEVLAGDTCEPCRAGQAAIAGSDDSAQPTCGRRVKEGTTVVKNKPQVSQIELNKEAVEPLEQDELMAAAAVLKTFINLRRSTQASTPLALLAADAENGGDLVERFVKLVEACEAKQAGGKDKHPSQVASDLMTRCAGSSGAELKSHSSDEKQKDIFSSDMLLPSSSTVNVTEENREEEVGLGDQRSKSGEEEENDCRTRQRRESEVLSSHETEAIMRGGKDVTTQQRQQSDQAALHTDKHFSHQGPEQRQLTSSERIEITEEKLVPRPAMEDRQTSSANFSTGGVTSDKTQSEGSPHLDVLSEEDKDGELKESNNLWGDRGEGEVYRYGVLLRQLGRTGKVRACWAVWSKLKNTKGIQPNAVAYGCMYDALVSNGRVVEALELFEDMKREGTIQPNTIMYSTIIKGFAQGKQLDRALSMYAEMQRNGVAINTVTFNSIVDACARVGAMDKAAMLLEDMLSQGVKPDLITFSTIIKGYCVHGEMNKALHLLGAMRERSIKPDGVLYNSLLDGCVKTGRVALCEYLWEEMQREGIPPSNFTLTILIKMHGRMYQLQKAFDLVKELPRKYSFRINAHVYTCLMAACIVNKEYSLALEVYECMDRDGVRGDPKTLSTIVGGCVKGRLFREAADILDRALDKMSANCSHGSDHFGHGGDGGSEKHPATVDEKTLRFVVHQLKAQGLGEDLGLPLVQKAIRVGLLRGRSAAAALHSFSHQPGPSFQQTSKVYPPPPPPSYGQHEHIPTNRSGNATSSSSSEWKSDAPKGMGRHVGEYSTSGGGGLGSECSSLHSHNSRWESSSHHRRSRGGEDRRMETCEDEGMQRRSFFRGRVEGKGTNNGLGDRHYSSSFNGNESSIRADSVLPPGGCPSGTEEGRLTSTKSLNAPELLLPQRQGVVIDRMEMFPGTTNERINSARLNLSSETAGPSRGPEGHLSLPPPPPPPPVESRPVCRREGLTPRQGDDVREDDPSRFRSDRVSPHSSERENADGWLEGFSYSSNGIGAAATFRNCKSSNASHFLPTLLNTQLPATPPNIDSSLETSTRGGRGSGGEQAATSNHHRLPGVGFPDRRVGHSGGDEGYRTNWSEPRIARLRSLEKRGYEPVFTKEIRPCQQQEDDYETASMMNHMQMTAAANSFPHSSSSRFRDLRGETERDFPGDDVPRLNDARYPDFQFLCLSEGERGSQGRDNFQPKERRGADGFSGPVLMGEKAYVAAASHNGAFFPSGYASHPSEDSATSSRQTSLRDIRTGFFDNCMQASTASTTPARPPGIMKSDFLMKMVPSETGEVIVGGTDGTNCFSPDLLPRHMKDGCRWAVGERLGEREGGQQVLEASFHHKTRGFFLQPPPPPPPPASNLQRDVGAALPLTEQLIENRNRQRRQPQE</sequence>
<dbReference type="Pfam" id="PF01535">
    <property type="entry name" value="PPR"/>
    <property type="match status" value="1"/>
</dbReference>
<feature type="compositionally biased region" description="Low complexity" evidence="3">
    <location>
        <begin position="480"/>
        <end position="492"/>
    </location>
</feature>
<organism evidence="5 6">
    <name type="scientific">Cystoisospora suis</name>
    <dbReference type="NCBI Taxonomy" id="483139"/>
    <lineage>
        <taxon>Eukaryota</taxon>
        <taxon>Sar</taxon>
        <taxon>Alveolata</taxon>
        <taxon>Apicomplexa</taxon>
        <taxon>Conoidasida</taxon>
        <taxon>Coccidia</taxon>
        <taxon>Eucoccidiorida</taxon>
        <taxon>Eimeriorina</taxon>
        <taxon>Sarcocystidae</taxon>
        <taxon>Cystoisospora</taxon>
    </lineage>
</organism>
<dbReference type="RefSeq" id="XP_067922692.1">
    <property type="nucleotide sequence ID" value="XM_068065334.1"/>
</dbReference>
<proteinExistence type="predicted"/>
<feature type="compositionally biased region" description="Basic and acidic residues" evidence="3">
    <location>
        <begin position="929"/>
        <end position="965"/>
    </location>
</feature>
<evidence type="ECO:0000256" key="1">
    <source>
        <dbReference type="ARBA" id="ARBA00022737"/>
    </source>
</evidence>
<feature type="region of interest" description="Disordered" evidence="3">
    <location>
        <begin position="469"/>
        <end position="534"/>
    </location>
</feature>
<feature type="compositionally biased region" description="Polar residues" evidence="3">
    <location>
        <begin position="967"/>
        <end position="977"/>
    </location>
</feature>
<feature type="region of interest" description="Disordered" evidence="3">
    <location>
        <begin position="1921"/>
        <end position="1941"/>
    </location>
</feature>
<feature type="compositionally biased region" description="Polar residues" evidence="3">
    <location>
        <begin position="990"/>
        <end position="999"/>
    </location>
</feature>
<evidence type="ECO:0000313" key="6">
    <source>
        <dbReference type="Proteomes" id="UP000221165"/>
    </source>
</evidence>
<dbReference type="VEuPathDB" id="ToxoDB:CSUI_005155"/>
<gene>
    <name evidence="5" type="ORF">CSUI_005155</name>
</gene>
<comment type="caution">
    <text evidence="5">The sequence shown here is derived from an EMBL/GenBank/DDBJ whole genome shotgun (WGS) entry which is preliminary data.</text>
</comment>
<dbReference type="InterPro" id="IPR011990">
    <property type="entry name" value="TPR-like_helical_dom_sf"/>
</dbReference>
<dbReference type="Pfam" id="PF17177">
    <property type="entry name" value="PPR_long"/>
    <property type="match status" value="1"/>
</dbReference>
<feature type="compositionally biased region" description="Pro residues" evidence="3">
    <location>
        <begin position="2084"/>
        <end position="2093"/>
    </location>
</feature>
<dbReference type="OrthoDB" id="185373at2759"/>
<feature type="repeat" description="PPR" evidence="2">
    <location>
        <begin position="1141"/>
        <end position="1175"/>
    </location>
</feature>
<dbReference type="InterPro" id="IPR033443">
    <property type="entry name" value="PROP1-like_PPR_dom"/>
</dbReference>
<feature type="compositionally biased region" description="Polar residues" evidence="3">
    <location>
        <begin position="1765"/>
        <end position="1779"/>
    </location>
</feature>
<feature type="region of interest" description="Disordered" evidence="3">
    <location>
        <begin position="2079"/>
        <end position="2101"/>
    </location>
</feature>
<feature type="compositionally biased region" description="Low complexity" evidence="3">
    <location>
        <begin position="515"/>
        <end position="527"/>
    </location>
</feature>
<feature type="compositionally biased region" description="Basic and acidic residues" evidence="3">
    <location>
        <begin position="888"/>
        <end position="901"/>
    </location>
</feature>
<dbReference type="EMBL" id="MIGC01002480">
    <property type="protein sequence ID" value="PHJ21007.1"/>
    <property type="molecule type" value="Genomic_DNA"/>
</dbReference>
<keyword evidence="6" id="KW-1185">Reference proteome</keyword>
<evidence type="ECO:0000313" key="5">
    <source>
        <dbReference type="EMBL" id="PHJ21007.1"/>
    </source>
</evidence>
<dbReference type="NCBIfam" id="TIGR00756">
    <property type="entry name" value="PPR"/>
    <property type="match status" value="5"/>
</dbReference>
<feature type="compositionally biased region" description="Pro residues" evidence="3">
    <location>
        <begin position="1677"/>
        <end position="1687"/>
    </location>
</feature>
<feature type="region of interest" description="Disordered" evidence="3">
    <location>
        <begin position="884"/>
        <end position="1061"/>
    </location>
</feature>
<dbReference type="GeneID" id="94428545"/>
<evidence type="ECO:0000256" key="3">
    <source>
        <dbReference type="SAM" id="MobiDB-lite"/>
    </source>
</evidence>
<feature type="domain" description="PROP1-like PPR" evidence="4">
    <location>
        <begin position="1122"/>
        <end position="1262"/>
    </location>
</feature>
<feature type="region of interest" description="Disordered" evidence="3">
    <location>
        <begin position="400"/>
        <end position="444"/>
    </location>
</feature>
<feature type="repeat" description="PPR" evidence="2">
    <location>
        <begin position="1105"/>
        <end position="1139"/>
    </location>
</feature>
<keyword evidence="1" id="KW-0677">Repeat</keyword>
<feature type="compositionally biased region" description="Basic and acidic residues" evidence="3">
    <location>
        <begin position="1690"/>
        <end position="1728"/>
    </location>
</feature>
<feature type="repeat" description="PPR" evidence="2">
    <location>
        <begin position="1246"/>
        <end position="1280"/>
    </location>
</feature>
<evidence type="ECO:0000256" key="2">
    <source>
        <dbReference type="PROSITE-ProRule" id="PRU00708"/>
    </source>
</evidence>
<feature type="region of interest" description="Disordered" evidence="3">
    <location>
        <begin position="1661"/>
        <end position="1732"/>
    </location>
</feature>
<feature type="compositionally biased region" description="Polar residues" evidence="3">
    <location>
        <begin position="1456"/>
        <end position="1469"/>
    </location>
</feature>